<dbReference type="GO" id="GO:0004516">
    <property type="term" value="F:nicotinate phosphoribosyltransferase activity"/>
    <property type="evidence" value="ECO:0007669"/>
    <property type="project" value="UniProtKB-UniRule"/>
</dbReference>
<dbReference type="EC" id="6.3.4.21" evidence="3 7"/>
<comment type="function">
    <text evidence="7 8">Catalyzes the synthesis of beta-nicotinate D-ribonucleotide from nicotinate and 5-phospho-D-ribose 1-phosphate at the expense of ATP.</text>
</comment>
<evidence type="ECO:0000256" key="3">
    <source>
        <dbReference type="ARBA" id="ARBA00013236"/>
    </source>
</evidence>
<accession>A0A348HG12</accession>
<evidence type="ECO:0000256" key="6">
    <source>
        <dbReference type="ARBA" id="ARBA00022642"/>
    </source>
</evidence>
<comment type="catalytic activity">
    <reaction evidence="7 8">
        <text>5-phospho-alpha-D-ribose 1-diphosphate + nicotinate + ATP + H2O = nicotinate beta-D-ribonucleotide + ADP + phosphate + diphosphate</text>
        <dbReference type="Rhea" id="RHEA:36163"/>
        <dbReference type="ChEBI" id="CHEBI:15377"/>
        <dbReference type="ChEBI" id="CHEBI:30616"/>
        <dbReference type="ChEBI" id="CHEBI:32544"/>
        <dbReference type="ChEBI" id="CHEBI:33019"/>
        <dbReference type="ChEBI" id="CHEBI:43474"/>
        <dbReference type="ChEBI" id="CHEBI:57502"/>
        <dbReference type="ChEBI" id="CHEBI:58017"/>
        <dbReference type="ChEBI" id="CHEBI:456216"/>
        <dbReference type="EC" id="6.3.4.21"/>
    </reaction>
</comment>
<dbReference type="Pfam" id="PF17767">
    <property type="entry name" value="NAPRTase_N"/>
    <property type="match status" value="1"/>
</dbReference>
<dbReference type="AlphaFoldDB" id="A0A348HG12"/>
<name>A0A348HG12_9GAMM</name>
<dbReference type="InterPro" id="IPR036068">
    <property type="entry name" value="Nicotinate_pribotase-like_C"/>
</dbReference>
<keyword evidence="4 7" id="KW-0597">Phosphoprotein</keyword>
<dbReference type="InterPro" id="IPR041525">
    <property type="entry name" value="N/Namide_PRibTrfase"/>
</dbReference>
<evidence type="ECO:0000256" key="4">
    <source>
        <dbReference type="ARBA" id="ARBA00022553"/>
    </source>
</evidence>
<keyword evidence="6 7" id="KW-0662">Pyridine nucleotide biosynthesis</keyword>
<dbReference type="EMBL" id="AP018933">
    <property type="protein sequence ID" value="BBG30564.1"/>
    <property type="molecule type" value="Genomic_DNA"/>
</dbReference>
<reference evidence="11 12" key="1">
    <citation type="submission" date="2018-09" db="EMBL/GenBank/DDBJ databases">
        <title>Zymobacter palmae IAM14233 (=T109) whole genome analysis.</title>
        <authorList>
            <person name="Yanase H."/>
        </authorList>
    </citation>
    <scope>NUCLEOTIDE SEQUENCE [LARGE SCALE GENOMIC DNA]</scope>
    <source>
        <strain evidence="11 12">IAM14233</strain>
    </source>
</reference>
<proteinExistence type="inferred from homology"/>
<dbReference type="GO" id="GO:0034355">
    <property type="term" value="P:NAD+ biosynthetic process via the salvage pathway"/>
    <property type="evidence" value="ECO:0007669"/>
    <property type="project" value="TreeGrafter"/>
</dbReference>
<dbReference type="SUPFAM" id="SSF54675">
    <property type="entry name" value="Nicotinate/Quinolinate PRTase N-terminal domain-like"/>
    <property type="match status" value="1"/>
</dbReference>
<organism evidence="11 12">
    <name type="scientific">Zymobacter palmae</name>
    <dbReference type="NCBI Taxonomy" id="33074"/>
    <lineage>
        <taxon>Bacteria</taxon>
        <taxon>Pseudomonadati</taxon>
        <taxon>Pseudomonadota</taxon>
        <taxon>Gammaproteobacteria</taxon>
        <taxon>Oceanospirillales</taxon>
        <taxon>Halomonadaceae</taxon>
        <taxon>Zymobacter group</taxon>
        <taxon>Zymobacter</taxon>
    </lineage>
</organism>
<dbReference type="NCBIfam" id="NF003704">
    <property type="entry name" value="PRK05321.1"/>
    <property type="match status" value="1"/>
</dbReference>
<comment type="pathway">
    <text evidence="1 7 8">Cofactor biosynthesis; NAD(+) biosynthesis; nicotinate D-ribonucleotide from nicotinate: step 1/1.</text>
</comment>
<comment type="PTM">
    <text evidence="7 8">Transiently phosphorylated on a His residue during the reaction cycle. Phosphorylation strongly increases the affinity for substrates and increases the rate of nicotinate D-ribonucleotide production. Dephosphorylation regenerates the low-affinity form of the enzyme, leading to product release.</text>
</comment>
<dbReference type="Pfam" id="PF04095">
    <property type="entry name" value="NAPRTase"/>
    <property type="match status" value="1"/>
</dbReference>
<dbReference type="GO" id="GO:0005829">
    <property type="term" value="C:cytosol"/>
    <property type="evidence" value="ECO:0007669"/>
    <property type="project" value="TreeGrafter"/>
</dbReference>
<feature type="domain" description="Nicotinate/nicotinamide phosphoribosyltransferase" evidence="9">
    <location>
        <begin position="181"/>
        <end position="411"/>
    </location>
</feature>
<evidence type="ECO:0000313" key="12">
    <source>
        <dbReference type="Proteomes" id="UP000267342"/>
    </source>
</evidence>
<dbReference type="PANTHER" id="PTHR11098:SF1">
    <property type="entry name" value="NICOTINATE PHOSPHORIBOSYLTRANSFERASE"/>
    <property type="match status" value="1"/>
</dbReference>
<evidence type="ECO:0000259" key="9">
    <source>
        <dbReference type="Pfam" id="PF04095"/>
    </source>
</evidence>
<keyword evidence="11" id="KW-0808">Transferase</keyword>
<keyword evidence="12" id="KW-1185">Reference proteome</keyword>
<dbReference type="PIRSF" id="PIRSF000484">
    <property type="entry name" value="NAPRT"/>
    <property type="match status" value="1"/>
</dbReference>
<feature type="domain" description="Nicotinate phosphoribosyltransferase N-terminal" evidence="10">
    <location>
        <begin position="29"/>
        <end position="148"/>
    </location>
</feature>
<evidence type="ECO:0000259" key="10">
    <source>
        <dbReference type="Pfam" id="PF17767"/>
    </source>
</evidence>
<dbReference type="HAMAP" id="MF_00570">
    <property type="entry name" value="NAPRTase"/>
    <property type="match status" value="1"/>
</dbReference>
<dbReference type="InterPro" id="IPR006406">
    <property type="entry name" value="Nic_PRibTrfase"/>
</dbReference>
<comment type="similarity">
    <text evidence="2 7 8">Belongs to the NAPRTase family.</text>
</comment>
<dbReference type="NCBIfam" id="TIGR01514">
    <property type="entry name" value="NAPRTase"/>
    <property type="match status" value="1"/>
</dbReference>
<evidence type="ECO:0000256" key="1">
    <source>
        <dbReference type="ARBA" id="ARBA00004952"/>
    </source>
</evidence>
<evidence type="ECO:0000256" key="7">
    <source>
        <dbReference type="HAMAP-Rule" id="MF_00570"/>
    </source>
</evidence>
<evidence type="ECO:0000313" key="11">
    <source>
        <dbReference type="EMBL" id="BBG30564.1"/>
    </source>
</evidence>
<sequence length="412" mass="47650">MVKDLGDLWHGALSTTDEVTGLPMLVSILDNDFYKFTMQNAVVKLFPNAWTRYQFINRGQHRFPAGFADRLRHAVEGMSRLALTADERRFLEQTCPYLDPSYHDFLQGFRYDPSEVKIEQKGEDLEVVIEGLWYRTILWEVPIMALISELWFQMEGQDRDSDEVSLARTHQKIEHYRQMGIKVADFGTRRRYSYDFHDKVVSTLTEYGQETFTGTSNVYLAYRHGIKPLGTHAHEWFMFHGAKYGFKMANSMAMNNWVQVYRGDLGIALTDTFTTDIFFDNFDKMLAKLFDGLRHDSGDPIVFAQKAIEHYKKMGIDPRTKTIVFSDALDPDKVDRIVEFCRDKIGMSFGIGTNFTNDVGLKSMNMVVKMMDTRPDLSDDWLPVVKLSDIREKNTGTPEMIRLAREVLSLPN</sequence>
<dbReference type="InterPro" id="IPR040727">
    <property type="entry name" value="NAPRTase_N"/>
</dbReference>
<dbReference type="UniPathway" id="UPA00253">
    <property type="reaction ID" value="UER00457"/>
</dbReference>
<dbReference type="SUPFAM" id="SSF51690">
    <property type="entry name" value="Nicotinate/Quinolinate PRTase C-terminal domain-like"/>
    <property type="match status" value="1"/>
</dbReference>
<keyword evidence="11" id="KW-0328">Glycosyltransferase</keyword>
<gene>
    <name evidence="7" type="primary">pncB</name>
    <name evidence="11" type="ORF">ZBT109_1818</name>
</gene>
<evidence type="ECO:0000256" key="2">
    <source>
        <dbReference type="ARBA" id="ARBA00010897"/>
    </source>
</evidence>
<protein>
    <recommendedName>
        <fullName evidence="3 7">Nicotinate phosphoribosyltransferase</fullName>
        <shortName evidence="7">NAPRTase</shortName>
        <ecNumber evidence="3 7">6.3.4.21</ecNumber>
    </recommendedName>
</protein>
<feature type="modified residue" description="Phosphohistidine; by autocatalysis" evidence="7">
    <location>
        <position position="234"/>
    </location>
</feature>
<evidence type="ECO:0000256" key="5">
    <source>
        <dbReference type="ARBA" id="ARBA00022598"/>
    </source>
</evidence>
<dbReference type="STRING" id="1123510.GCA_000620025_01677"/>
<dbReference type="Gene3D" id="3.20.140.10">
    <property type="entry name" value="nicotinate phosphoribosyltransferase"/>
    <property type="match status" value="1"/>
</dbReference>
<dbReference type="PANTHER" id="PTHR11098">
    <property type="entry name" value="NICOTINATE PHOSPHORIBOSYLTRANSFERASE"/>
    <property type="match status" value="1"/>
</dbReference>
<dbReference type="KEGG" id="zpl:ZBT109_1818"/>
<dbReference type="InterPro" id="IPR007229">
    <property type="entry name" value="Nic_PRibTrfase-Fam"/>
</dbReference>
<dbReference type="Proteomes" id="UP000267342">
    <property type="component" value="Chromosome"/>
</dbReference>
<evidence type="ECO:0000256" key="8">
    <source>
        <dbReference type="RuleBase" id="RU003838"/>
    </source>
</evidence>
<dbReference type="GO" id="GO:0016757">
    <property type="term" value="F:glycosyltransferase activity"/>
    <property type="evidence" value="ECO:0007669"/>
    <property type="project" value="UniProtKB-KW"/>
</dbReference>
<keyword evidence="5 7" id="KW-0436">Ligase</keyword>